<dbReference type="InParanoid" id="D8LJ69"/>
<dbReference type="InterPro" id="IPR050186">
    <property type="entry name" value="TPT_transporter"/>
</dbReference>
<evidence type="ECO:0000256" key="2">
    <source>
        <dbReference type="ARBA" id="ARBA00022692"/>
    </source>
</evidence>
<keyword evidence="2 6" id="KW-0812">Transmembrane</keyword>
<sequence>MTEVVLSDMGFNYPIVLSSFYTAINWAGTAVFRRERKTSKQAFDRRQWTLVSLLSVSTALNTLVGRANIAVPTTFDQMLQAVGPLLVLLLATRVFKRSVSMERKVAVIPIMVGVAMTWYSEMEVSRSAFTVSAVCIVLNAIKVVINSEMLTGEYKMSTFALVHGEVSGVVGRWREISMGWAPHVIALTGIASFVLTVMSLHATKFATPLTVSVLGALKQILVVAFSVLRMNRSVSRLNVLGLVLVLVGAVRYTIVSRSERRSREKRGATSAGSAGNKASVLPTTVPSIGPSDARVMVNGKRAEAKRGDGDIRRGGGVGDFEGDGVGKGLVGRREG</sequence>
<proteinExistence type="predicted"/>
<evidence type="ECO:0000256" key="1">
    <source>
        <dbReference type="ARBA" id="ARBA00004141"/>
    </source>
</evidence>
<evidence type="ECO:0000256" key="6">
    <source>
        <dbReference type="SAM" id="Phobius"/>
    </source>
</evidence>
<evidence type="ECO:0000256" key="3">
    <source>
        <dbReference type="ARBA" id="ARBA00022989"/>
    </source>
</evidence>
<evidence type="ECO:0000313" key="7">
    <source>
        <dbReference type="EMBL" id="CBN76953.1"/>
    </source>
</evidence>
<feature type="region of interest" description="Disordered" evidence="5">
    <location>
        <begin position="261"/>
        <end position="335"/>
    </location>
</feature>
<dbReference type="OMA" id="TSTKTIM"/>
<keyword evidence="3 6" id="KW-1133">Transmembrane helix</keyword>
<gene>
    <name evidence="7" type="ORF">Esi_0024_0100</name>
</gene>
<dbReference type="PANTHER" id="PTHR11132">
    <property type="entry name" value="SOLUTE CARRIER FAMILY 35"/>
    <property type="match status" value="1"/>
</dbReference>
<evidence type="ECO:0000256" key="5">
    <source>
        <dbReference type="SAM" id="MobiDB-lite"/>
    </source>
</evidence>
<feature type="compositionally biased region" description="Gly residues" evidence="5">
    <location>
        <begin position="314"/>
        <end position="329"/>
    </location>
</feature>
<feature type="transmembrane region" description="Helical" evidence="6">
    <location>
        <begin position="237"/>
        <end position="254"/>
    </location>
</feature>
<feature type="transmembrane region" description="Helical" evidence="6">
    <location>
        <begin position="180"/>
        <end position="199"/>
    </location>
</feature>
<dbReference type="SUPFAM" id="SSF103481">
    <property type="entry name" value="Multidrug resistance efflux transporter EmrE"/>
    <property type="match status" value="1"/>
</dbReference>
<feature type="transmembrane region" description="Helical" evidence="6">
    <location>
        <begin position="126"/>
        <end position="145"/>
    </location>
</feature>
<dbReference type="OrthoDB" id="6418713at2759"/>
<evidence type="ECO:0000256" key="4">
    <source>
        <dbReference type="ARBA" id="ARBA00023136"/>
    </source>
</evidence>
<accession>D8LJ69</accession>
<dbReference type="EMBL" id="FN649740">
    <property type="protein sequence ID" value="CBN76953.1"/>
    <property type="molecule type" value="Genomic_DNA"/>
</dbReference>
<name>D8LJ69_ECTSI</name>
<feature type="transmembrane region" description="Helical" evidence="6">
    <location>
        <begin position="104"/>
        <end position="120"/>
    </location>
</feature>
<keyword evidence="4 6" id="KW-0472">Membrane</keyword>
<organism evidence="7 8">
    <name type="scientific">Ectocarpus siliculosus</name>
    <name type="common">Brown alga</name>
    <name type="synonym">Conferva siliculosa</name>
    <dbReference type="NCBI Taxonomy" id="2880"/>
    <lineage>
        <taxon>Eukaryota</taxon>
        <taxon>Sar</taxon>
        <taxon>Stramenopiles</taxon>
        <taxon>Ochrophyta</taxon>
        <taxon>PX clade</taxon>
        <taxon>Phaeophyceae</taxon>
        <taxon>Ectocarpales</taxon>
        <taxon>Ectocarpaceae</taxon>
        <taxon>Ectocarpus</taxon>
    </lineage>
</organism>
<comment type="subcellular location">
    <subcellularLocation>
        <location evidence="1">Membrane</location>
        <topology evidence="1">Multi-pass membrane protein</topology>
    </subcellularLocation>
</comment>
<feature type="transmembrane region" description="Helical" evidence="6">
    <location>
        <begin position="205"/>
        <end position="225"/>
    </location>
</feature>
<feature type="compositionally biased region" description="Basic and acidic residues" evidence="5">
    <location>
        <begin position="300"/>
        <end position="313"/>
    </location>
</feature>
<dbReference type="GO" id="GO:0016020">
    <property type="term" value="C:membrane"/>
    <property type="evidence" value="ECO:0007669"/>
    <property type="project" value="UniProtKB-SubCell"/>
</dbReference>
<protein>
    <submittedName>
        <fullName evidence="7">Uncharacterized protein</fullName>
    </submittedName>
</protein>
<dbReference type="EMBL" id="FN648420">
    <property type="protein sequence ID" value="CBN76953.1"/>
    <property type="molecule type" value="Genomic_DNA"/>
</dbReference>
<dbReference type="InterPro" id="IPR037185">
    <property type="entry name" value="EmrE-like"/>
</dbReference>
<dbReference type="Proteomes" id="UP000002630">
    <property type="component" value="Linkage Group LG15"/>
</dbReference>
<feature type="transmembrane region" description="Helical" evidence="6">
    <location>
        <begin position="12"/>
        <end position="32"/>
    </location>
</feature>
<keyword evidence="8" id="KW-1185">Reference proteome</keyword>
<reference evidence="7 8" key="1">
    <citation type="journal article" date="2010" name="Nature">
        <title>The Ectocarpus genome and the independent evolution of multicellularity in brown algae.</title>
        <authorList>
            <person name="Cock J.M."/>
            <person name="Sterck L."/>
            <person name="Rouze P."/>
            <person name="Scornet D."/>
            <person name="Allen A.E."/>
            <person name="Amoutzias G."/>
            <person name="Anthouard V."/>
            <person name="Artiguenave F."/>
            <person name="Aury J.M."/>
            <person name="Badger J.H."/>
            <person name="Beszteri B."/>
            <person name="Billiau K."/>
            <person name="Bonnet E."/>
            <person name="Bothwell J.H."/>
            <person name="Bowler C."/>
            <person name="Boyen C."/>
            <person name="Brownlee C."/>
            <person name="Carrano C.J."/>
            <person name="Charrier B."/>
            <person name="Cho G.Y."/>
            <person name="Coelho S.M."/>
            <person name="Collen J."/>
            <person name="Corre E."/>
            <person name="Da Silva C."/>
            <person name="Delage L."/>
            <person name="Delaroque N."/>
            <person name="Dittami S.M."/>
            <person name="Doulbeau S."/>
            <person name="Elias M."/>
            <person name="Farnham G."/>
            <person name="Gachon C.M."/>
            <person name="Gschloessl B."/>
            <person name="Heesch S."/>
            <person name="Jabbari K."/>
            <person name="Jubin C."/>
            <person name="Kawai H."/>
            <person name="Kimura K."/>
            <person name="Kloareg B."/>
            <person name="Kupper F.C."/>
            <person name="Lang D."/>
            <person name="Le Bail A."/>
            <person name="Leblanc C."/>
            <person name="Lerouge P."/>
            <person name="Lohr M."/>
            <person name="Lopez P.J."/>
            <person name="Martens C."/>
            <person name="Maumus F."/>
            <person name="Michel G."/>
            <person name="Miranda-Saavedra D."/>
            <person name="Morales J."/>
            <person name="Moreau H."/>
            <person name="Motomura T."/>
            <person name="Nagasato C."/>
            <person name="Napoli C.A."/>
            <person name="Nelson D.R."/>
            <person name="Nyvall-Collen P."/>
            <person name="Peters A.F."/>
            <person name="Pommier C."/>
            <person name="Potin P."/>
            <person name="Poulain J."/>
            <person name="Quesneville H."/>
            <person name="Read B."/>
            <person name="Rensing S.A."/>
            <person name="Ritter A."/>
            <person name="Rousvoal S."/>
            <person name="Samanta M."/>
            <person name="Samson G."/>
            <person name="Schroeder D.C."/>
            <person name="Segurens B."/>
            <person name="Strittmatter M."/>
            <person name="Tonon T."/>
            <person name="Tregear J.W."/>
            <person name="Valentin K."/>
            <person name="von Dassow P."/>
            <person name="Yamagishi T."/>
            <person name="Van de Peer Y."/>
            <person name="Wincker P."/>
        </authorList>
    </citation>
    <scope>NUCLEOTIDE SEQUENCE [LARGE SCALE GENOMIC DNA]</scope>
    <source>
        <strain evidence="8">Ec32 / CCAP1310/4</strain>
    </source>
</reference>
<dbReference type="AlphaFoldDB" id="D8LJ69"/>
<evidence type="ECO:0000313" key="8">
    <source>
        <dbReference type="Proteomes" id="UP000002630"/>
    </source>
</evidence>